<accession>G8TUK8</accession>
<dbReference type="EMBL" id="CP003179">
    <property type="protein sequence ID" value="AEW04655.1"/>
    <property type="molecule type" value="Genomic_DNA"/>
</dbReference>
<dbReference type="AlphaFoldDB" id="G8TUK8"/>
<dbReference type="KEGG" id="sap:Sulac_1155"/>
<reference evidence="1 2" key="2">
    <citation type="journal article" date="2012" name="Stand. Genomic Sci.">
        <title>Complete genome sequence of the moderately thermophilic mineral-sulfide-oxidizing firmicute Sulfobacillus acidophilus type strain (NAL(T)).</title>
        <authorList>
            <person name="Anderson I."/>
            <person name="Chertkov O."/>
            <person name="Chen A."/>
            <person name="Saunders E."/>
            <person name="Lapidus A."/>
            <person name="Nolan M."/>
            <person name="Lucas S."/>
            <person name="Hammon N."/>
            <person name="Deshpande S."/>
            <person name="Cheng J.F."/>
            <person name="Han C."/>
            <person name="Tapia R."/>
            <person name="Goodwin L.A."/>
            <person name="Pitluck S."/>
            <person name="Liolios K."/>
            <person name="Pagani I."/>
            <person name="Ivanova N."/>
            <person name="Mikhailova N."/>
            <person name="Pati A."/>
            <person name="Palaniappan K."/>
            <person name="Land M."/>
            <person name="Pan C."/>
            <person name="Rohde M."/>
            <person name="Pukall R."/>
            <person name="Goker M."/>
            <person name="Detter J.C."/>
            <person name="Woyke T."/>
            <person name="Bristow J."/>
            <person name="Eisen J.A."/>
            <person name="Markowitz V."/>
            <person name="Hugenholtz P."/>
            <person name="Kyrpides N.C."/>
            <person name="Klenk H.P."/>
            <person name="Mavromatis K."/>
        </authorList>
    </citation>
    <scope>NUCLEOTIDE SEQUENCE [LARGE SCALE GENOMIC DNA]</scope>
    <source>
        <strain evidence="2">ATCC 700253 / DSM 10332 / NAL</strain>
    </source>
</reference>
<keyword evidence="2" id="KW-1185">Reference proteome</keyword>
<evidence type="ECO:0000313" key="1">
    <source>
        <dbReference type="EMBL" id="AEW04655.1"/>
    </source>
</evidence>
<reference evidence="2" key="1">
    <citation type="submission" date="2011-12" db="EMBL/GenBank/DDBJ databases">
        <title>The complete genome of chromosome of Sulfobacillus acidophilus DSM 10332.</title>
        <authorList>
            <person name="Lucas S."/>
            <person name="Han J."/>
            <person name="Lapidus A."/>
            <person name="Bruce D."/>
            <person name="Goodwin L."/>
            <person name="Pitluck S."/>
            <person name="Peters L."/>
            <person name="Kyrpides N."/>
            <person name="Mavromatis K."/>
            <person name="Ivanova N."/>
            <person name="Mikhailova N."/>
            <person name="Chertkov O."/>
            <person name="Saunders E."/>
            <person name="Detter J.C."/>
            <person name="Tapia R."/>
            <person name="Han C."/>
            <person name="Land M."/>
            <person name="Hauser L."/>
            <person name="Markowitz V."/>
            <person name="Cheng J.-F."/>
            <person name="Hugenholtz P."/>
            <person name="Woyke T."/>
            <person name="Wu D."/>
            <person name="Pukall R."/>
            <person name="Gehrich-Schroeter G."/>
            <person name="Schneider S."/>
            <person name="Klenk H.-P."/>
            <person name="Eisen J.A."/>
        </authorList>
    </citation>
    <scope>NUCLEOTIDE SEQUENCE [LARGE SCALE GENOMIC DNA]</scope>
    <source>
        <strain evidence="2">ATCC 700253 / DSM 10332 / NAL</strain>
    </source>
</reference>
<organism evidence="1 2">
    <name type="scientific">Sulfobacillus acidophilus (strain ATCC 700253 / DSM 10332 / NAL)</name>
    <dbReference type="NCBI Taxonomy" id="679936"/>
    <lineage>
        <taxon>Bacteria</taxon>
        <taxon>Bacillati</taxon>
        <taxon>Bacillota</taxon>
        <taxon>Clostridia</taxon>
        <taxon>Eubacteriales</taxon>
        <taxon>Clostridiales Family XVII. Incertae Sedis</taxon>
        <taxon>Sulfobacillus</taxon>
    </lineage>
</organism>
<sequence>MARIVCELTEWAGSRQESRGYVVLDTVTDSIVSVVLPSEEEAEAYVRWFDDRTAPKHYDSVFTLLDDWTKVRERYISESA</sequence>
<gene>
    <name evidence="1" type="ordered locus">Sulac_1155</name>
</gene>
<dbReference type="Proteomes" id="UP000005439">
    <property type="component" value="Chromosome"/>
</dbReference>
<evidence type="ECO:0000313" key="2">
    <source>
        <dbReference type="Proteomes" id="UP000005439"/>
    </source>
</evidence>
<dbReference type="HOGENOM" id="CLU_2588388_0_0_9"/>
<dbReference type="PATRIC" id="fig|679936.5.peg.1214"/>
<protein>
    <submittedName>
        <fullName evidence="1">Uncharacterized protein</fullName>
    </submittedName>
</protein>
<name>G8TUK8_SULAD</name>
<dbReference type="STRING" id="679936.Sulac_1155"/>
<proteinExistence type="predicted"/>